<evidence type="ECO:0000256" key="2">
    <source>
        <dbReference type="SAM" id="Phobius"/>
    </source>
</evidence>
<feature type="transmembrane region" description="Helical" evidence="2">
    <location>
        <begin position="289"/>
        <end position="311"/>
    </location>
</feature>
<gene>
    <name evidence="4" type="ORF">H9900_01290</name>
</gene>
<feature type="transmembrane region" description="Helical" evidence="2">
    <location>
        <begin position="255"/>
        <end position="277"/>
    </location>
</feature>
<feature type="transmembrane region" description="Helical" evidence="2">
    <location>
        <begin position="218"/>
        <end position="243"/>
    </location>
</feature>
<evidence type="ECO:0000259" key="3">
    <source>
        <dbReference type="Pfam" id="PF13240"/>
    </source>
</evidence>
<feature type="compositionally biased region" description="Basic and acidic residues" evidence="1">
    <location>
        <begin position="48"/>
        <end position="63"/>
    </location>
</feature>
<dbReference type="Pfam" id="PF13240">
    <property type="entry name" value="Zn_Ribbon_1"/>
    <property type="match status" value="1"/>
</dbReference>
<evidence type="ECO:0000256" key="1">
    <source>
        <dbReference type="SAM" id="MobiDB-lite"/>
    </source>
</evidence>
<reference evidence="4" key="2">
    <citation type="submission" date="2021-04" db="EMBL/GenBank/DDBJ databases">
        <authorList>
            <person name="Gilroy R."/>
        </authorList>
    </citation>
    <scope>NUCLEOTIDE SEQUENCE</scope>
    <source>
        <strain evidence="4">5790</strain>
    </source>
</reference>
<organism evidence="4 5">
    <name type="scientific">Candidatus Monoglobus merdigallinarum</name>
    <dbReference type="NCBI Taxonomy" id="2838698"/>
    <lineage>
        <taxon>Bacteria</taxon>
        <taxon>Bacillati</taxon>
        <taxon>Bacillota</taxon>
        <taxon>Clostridia</taxon>
        <taxon>Monoglobales</taxon>
        <taxon>Monoglobaceae</taxon>
        <taxon>Monoglobus</taxon>
    </lineage>
</organism>
<comment type="caution">
    <text evidence="4">The sequence shown here is derived from an EMBL/GenBank/DDBJ whole genome shotgun (WGS) entry which is preliminary data.</text>
</comment>
<reference evidence="4" key="1">
    <citation type="journal article" date="2021" name="PeerJ">
        <title>Extensive microbial diversity within the chicken gut microbiome revealed by metagenomics and culture.</title>
        <authorList>
            <person name="Gilroy R."/>
            <person name="Ravi A."/>
            <person name="Getino M."/>
            <person name="Pursley I."/>
            <person name="Horton D.L."/>
            <person name="Alikhan N.F."/>
            <person name="Baker D."/>
            <person name="Gharbi K."/>
            <person name="Hall N."/>
            <person name="Watson M."/>
            <person name="Adriaenssens E.M."/>
            <person name="Foster-Nyarko E."/>
            <person name="Jarju S."/>
            <person name="Secka A."/>
            <person name="Antonio M."/>
            <person name="Oren A."/>
            <person name="Chaudhuri R.R."/>
            <person name="La Ragione R."/>
            <person name="Hildebrand F."/>
            <person name="Pallen M.J."/>
        </authorList>
    </citation>
    <scope>NUCLEOTIDE SEQUENCE</scope>
    <source>
        <strain evidence="4">5790</strain>
    </source>
</reference>
<name>A0A9D1TL42_9FIRM</name>
<evidence type="ECO:0000313" key="4">
    <source>
        <dbReference type="EMBL" id="HIV85425.1"/>
    </source>
</evidence>
<dbReference type="Proteomes" id="UP000824162">
    <property type="component" value="Unassembled WGS sequence"/>
</dbReference>
<evidence type="ECO:0000313" key="5">
    <source>
        <dbReference type="Proteomes" id="UP000824162"/>
    </source>
</evidence>
<sequence length="322" mass="34839">MKCPNCGLELSELHKFCTQCGTMLNKKEESGGAAPKTEAANYSSSGFERPEAVPEHHDSGQRDQKYNQAVGYGNAHNVHQNNNREPEQFRGFFGGGNGFKNPTDDDKTTGLFTNSPYRGDNNADADPYGYAGFGGNGYNPYGAAAAPPRKNSGFDKQASLSVIPVIFSLLSMIILFFNCFKIKSSYVDVSISFNILSINGIFNLVGVDAIDEAVGLKIIIMVLAFLLIAVAGVIALSVVVRYIKHDSARIIVPLSYILTIAYCVFNLIGLAAISVYIKNELRGFNAVSLVPTIWIFVVIGLSAAGLICCFLSGRKGNSMQRF</sequence>
<dbReference type="InterPro" id="IPR026870">
    <property type="entry name" value="Zinc_ribbon_dom"/>
</dbReference>
<feature type="transmembrane region" description="Helical" evidence="2">
    <location>
        <begin position="186"/>
        <end position="206"/>
    </location>
</feature>
<keyword evidence="2" id="KW-0812">Transmembrane</keyword>
<keyword evidence="2" id="KW-0472">Membrane</keyword>
<keyword evidence="2" id="KW-1133">Transmembrane helix</keyword>
<accession>A0A9D1TL42</accession>
<protein>
    <recommendedName>
        <fullName evidence="3">Zinc-ribbon domain-containing protein</fullName>
    </recommendedName>
</protein>
<dbReference type="EMBL" id="DXIJ01000026">
    <property type="protein sequence ID" value="HIV85425.1"/>
    <property type="molecule type" value="Genomic_DNA"/>
</dbReference>
<proteinExistence type="predicted"/>
<feature type="domain" description="Zinc-ribbon" evidence="3">
    <location>
        <begin position="2"/>
        <end position="24"/>
    </location>
</feature>
<dbReference type="AlphaFoldDB" id="A0A9D1TL42"/>
<feature type="region of interest" description="Disordered" evidence="1">
    <location>
        <begin position="26"/>
        <end position="63"/>
    </location>
</feature>
<feature type="transmembrane region" description="Helical" evidence="2">
    <location>
        <begin position="158"/>
        <end position="179"/>
    </location>
</feature>